<dbReference type="EMBL" id="JAJKBJ010000001">
    <property type="protein sequence ID" value="MCL9682556.1"/>
    <property type="molecule type" value="Genomic_DNA"/>
</dbReference>
<keyword evidence="2" id="KW-0812">Transmembrane</keyword>
<dbReference type="Proteomes" id="UP001139721">
    <property type="component" value="Unassembled WGS sequence"/>
</dbReference>
<reference evidence="3" key="1">
    <citation type="submission" date="2021-11" db="EMBL/GenBank/DDBJ databases">
        <title>Legionella maioricencis sp. nov., a new species isolated from hot water samples in Mallorca.</title>
        <authorList>
            <person name="Crespi S."/>
            <person name="Drasar V."/>
            <person name="Salva-Serra F."/>
            <person name="Jaen-Luchoro D."/>
            <person name="Pineiro-Iglesias B."/>
            <person name="Aliaga F."/>
            <person name="Fernandez-Juarez V."/>
            <person name="Coll G."/>
            <person name="Moore E.R.B."/>
            <person name="Bennasar-Figueras A."/>
        </authorList>
    </citation>
    <scope>NUCLEOTIDE SEQUENCE</scope>
    <source>
        <strain evidence="3">HCPI-6</strain>
    </source>
</reference>
<dbReference type="CDD" id="cd00882">
    <property type="entry name" value="Ras_like_GTPase"/>
    <property type="match status" value="1"/>
</dbReference>
<keyword evidence="1" id="KW-0547">Nucleotide-binding</keyword>
<name>A0A9X2CXG6_9GAMM</name>
<keyword evidence="2" id="KW-1133">Transmembrane helix</keyword>
<dbReference type="AlphaFoldDB" id="A0A9X2CXG6"/>
<keyword evidence="4" id="KW-1185">Reference proteome</keyword>
<keyword evidence="2" id="KW-0472">Membrane</keyword>
<feature type="transmembrane region" description="Helical" evidence="2">
    <location>
        <begin position="310"/>
        <end position="332"/>
    </location>
</feature>
<evidence type="ECO:0000313" key="3">
    <source>
        <dbReference type="EMBL" id="MCL9682556.1"/>
    </source>
</evidence>
<evidence type="ECO:0000256" key="1">
    <source>
        <dbReference type="ARBA" id="ARBA00022741"/>
    </source>
</evidence>
<dbReference type="SUPFAM" id="SSF52540">
    <property type="entry name" value="P-loop containing nucleoside triphosphate hydrolases"/>
    <property type="match status" value="1"/>
</dbReference>
<dbReference type="PANTHER" id="PTHR47978">
    <property type="match status" value="1"/>
</dbReference>
<evidence type="ECO:0000256" key="2">
    <source>
        <dbReference type="SAM" id="Phobius"/>
    </source>
</evidence>
<protein>
    <submittedName>
        <fullName evidence="3">GTPase domain-containing protein</fullName>
    </submittedName>
</protein>
<dbReference type="PRINTS" id="PR00449">
    <property type="entry name" value="RASTRNSFRMNG"/>
</dbReference>
<feature type="transmembrane region" description="Helical" evidence="2">
    <location>
        <begin position="271"/>
        <end position="298"/>
    </location>
</feature>
<dbReference type="RefSeq" id="WP_250419939.1">
    <property type="nucleotide sequence ID" value="NZ_JAJKBJ010000001.1"/>
</dbReference>
<comment type="caution">
    <text evidence="3">The sequence shown here is derived from an EMBL/GenBank/DDBJ whole genome shotgun (WGS) entry which is preliminary data.</text>
</comment>
<dbReference type="Gene3D" id="3.40.50.300">
    <property type="entry name" value="P-loop containing nucleotide triphosphate hydrolases"/>
    <property type="match status" value="1"/>
</dbReference>
<sequence>MIVLNVFIFGSEQSGKTELLKQLSSPEYLSPLEHPYQPTIGIYYTTITIPNESNEDNITLNLGDMGGQDRFNGDVEILAHFDFGLYCIDLSREIDEIKLKEIKDDINKFREINPHAQLVLVGTKADVALSNALNNVLQQLEEFTFAATVSTSAREARGSKKLYKALCLEAHKKLRPNEEDYRSFYNPLNNIQQARNRCLQGSDLYNALDNLNNKAINLPFYVVSALGTEANILLDNIQNPSNPDIMASINLFHENCNELVQGRYQAVINAIWTLTITAAITIIAGVIGFGIGFALGAWSGPGAFFTGLAAGWASSMAVAGGASLFGLGTLAYTATHTFFKTTPVEDAVNEIAALAPSIANEIACS</sequence>
<evidence type="ECO:0000313" key="4">
    <source>
        <dbReference type="Proteomes" id="UP001139721"/>
    </source>
</evidence>
<gene>
    <name evidence="3" type="ORF">LOX96_00420</name>
</gene>
<organism evidence="3 4">
    <name type="scientific">Legionella maioricensis</name>
    <dbReference type="NCBI Taxonomy" id="2896528"/>
    <lineage>
        <taxon>Bacteria</taxon>
        <taxon>Pseudomonadati</taxon>
        <taxon>Pseudomonadota</taxon>
        <taxon>Gammaproteobacteria</taxon>
        <taxon>Legionellales</taxon>
        <taxon>Legionellaceae</taxon>
        <taxon>Legionella</taxon>
    </lineage>
</organism>
<accession>A0A9X2CXG6</accession>
<dbReference type="GO" id="GO:0000166">
    <property type="term" value="F:nucleotide binding"/>
    <property type="evidence" value="ECO:0007669"/>
    <property type="project" value="UniProtKB-KW"/>
</dbReference>
<dbReference type="Pfam" id="PF08477">
    <property type="entry name" value="Roc"/>
    <property type="match status" value="1"/>
</dbReference>
<proteinExistence type="predicted"/>
<dbReference type="InterPro" id="IPR027417">
    <property type="entry name" value="P-loop_NTPase"/>
</dbReference>